<keyword evidence="1" id="KW-0863">Zinc-finger</keyword>
<dbReference type="GO" id="GO:0008270">
    <property type="term" value="F:zinc ion binding"/>
    <property type="evidence" value="ECO:0007669"/>
    <property type="project" value="UniProtKB-KW"/>
</dbReference>
<proteinExistence type="predicted"/>
<evidence type="ECO:0000256" key="1">
    <source>
        <dbReference type="PROSITE-ProRule" id="PRU00325"/>
    </source>
</evidence>
<keyword evidence="1" id="KW-0479">Metal-binding</keyword>
<sequence>MTDDSSAERNALKSVFPHSNLLLCIFHVLQAMWRWLWDSKLEIANQDRKHLMKLFRSVAYADNEENLVEMVDILMKTDQTSEKYPRFKNHCASLLNRKKEWCIAYRSTLRTRGHNTNNIVESSIRVFKDIVLERCKAFNAAVLVDFVGNTLEDYHRRSLLKYANVRISKPELHFQKFCQLSKGLIVQKENEYLYYVSSSTNENMFYSVDIENETCDCPAGRGGKFCKHQCAVFLQDEKLKLQNLPNLNFDDRVVLAKLAIGSVDETFFQNMNQLDANYDKSSNETEAQDNFDECMVVSTNSNILRLNLDNAPVDENNSVKILEITKNLQDNLNRITTLASESNTLYTHKIMSSLTTKLSAITSSSEALSFLAQVNNKKRGRQIGVQPTSLARRKVVLTIGSKRVQAGRPTESAPPNKKRKRNLASNIDDNKCNSKSH</sequence>
<dbReference type="PANTHER" id="PTHR35385:SF2">
    <property type="entry name" value="PROTEIN B, PUTATIVE-RELATED"/>
    <property type="match status" value="1"/>
</dbReference>
<feature type="domain" description="SWIM-type" evidence="3">
    <location>
        <begin position="206"/>
        <end position="237"/>
    </location>
</feature>
<evidence type="ECO:0000259" key="3">
    <source>
        <dbReference type="PROSITE" id="PS50966"/>
    </source>
</evidence>
<evidence type="ECO:0000256" key="2">
    <source>
        <dbReference type="SAM" id="MobiDB-lite"/>
    </source>
</evidence>
<name>A0AAV0XUP6_9HEMI</name>
<dbReference type="Pfam" id="PF04434">
    <property type="entry name" value="SWIM"/>
    <property type="match status" value="1"/>
</dbReference>
<dbReference type="InterPro" id="IPR007527">
    <property type="entry name" value="Znf_SWIM"/>
</dbReference>
<feature type="region of interest" description="Disordered" evidence="2">
    <location>
        <begin position="402"/>
        <end position="437"/>
    </location>
</feature>
<organism evidence="4 5">
    <name type="scientific">Macrosiphum euphorbiae</name>
    <name type="common">potato aphid</name>
    <dbReference type="NCBI Taxonomy" id="13131"/>
    <lineage>
        <taxon>Eukaryota</taxon>
        <taxon>Metazoa</taxon>
        <taxon>Ecdysozoa</taxon>
        <taxon>Arthropoda</taxon>
        <taxon>Hexapoda</taxon>
        <taxon>Insecta</taxon>
        <taxon>Pterygota</taxon>
        <taxon>Neoptera</taxon>
        <taxon>Paraneoptera</taxon>
        <taxon>Hemiptera</taxon>
        <taxon>Sternorrhyncha</taxon>
        <taxon>Aphidomorpha</taxon>
        <taxon>Aphidoidea</taxon>
        <taxon>Aphididae</taxon>
        <taxon>Macrosiphini</taxon>
        <taxon>Macrosiphum</taxon>
    </lineage>
</organism>
<dbReference type="PANTHER" id="PTHR35385">
    <property type="entry name" value="PROTEIN B, PUTATIVE-RELATED-RELATED"/>
    <property type="match status" value="1"/>
</dbReference>
<evidence type="ECO:0000313" key="5">
    <source>
        <dbReference type="Proteomes" id="UP001160148"/>
    </source>
</evidence>
<dbReference type="AlphaFoldDB" id="A0AAV0XUP6"/>
<keyword evidence="5" id="KW-1185">Reference proteome</keyword>
<keyword evidence="1" id="KW-0862">Zinc</keyword>
<feature type="compositionally biased region" description="Basic and acidic residues" evidence="2">
    <location>
        <begin position="428"/>
        <end position="437"/>
    </location>
</feature>
<gene>
    <name evidence="4" type="ORF">MEUPH1_LOCUS25491</name>
</gene>
<protein>
    <recommendedName>
        <fullName evidence="3">SWIM-type domain-containing protein</fullName>
    </recommendedName>
</protein>
<dbReference type="PROSITE" id="PS50966">
    <property type="entry name" value="ZF_SWIM"/>
    <property type="match status" value="1"/>
</dbReference>
<evidence type="ECO:0000313" key="4">
    <source>
        <dbReference type="EMBL" id="CAI6371493.1"/>
    </source>
</evidence>
<reference evidence="4 5" key="1">
    <citation type="submission" date="2023-01" db="EMBL/GenBank/DDBJ databases">
        <authorList>
            <person name="Whitehead M."/>
        </authorList>
    </citation>
    <scope>NUCLEOTIDE SEQUENCE [LARGE SCALE GENOMIC DNA]</scope>
</reference>
<accession>A0AAV0XUP6</accession>
<dbReference type="EMBL" id="CARXXK010001005">
    <property type="protein sequence ID" value="CAI6371493.1"/>
    <property type="molecule type" value="Genomic_DNA"/>
</dbReference>
<dbReference type="Proteomes" id="UP001160148">
    <property type="component" value="Unassembled WGS sequence"/>
</dbReference>
<comment type="caution">
    <text evidence="4">The sequence shown here is derived from an EMBL/GenBank/DDBJ whole genome shotgun (WGS) entry which is preliminary data.</text>
</comment>